<dbReference type="SUPFAM" id="SSF53756">
    <property type="entry name" value="UDP-Glycosyltransferase/glycogen phosphorylase"/>
    <property type="match status" value="1"/>
</dbReference>
<evidence type="ECO:0000313" key="2">
    <source>
        <dbReference type="EMBL" id="GAA4772218.1"/>
    </source>
</evidence>
<keyword evidence="3" id="KW-1185">Reference proteome</keyword>
<protein>
    <submittedName>
        <fullName evidence="2">Glycosyltransferase</fullName>
    </submittedName>
</protein>
<dbReference type="EMBL" id="BAABIP010000018">
    <property type="protein sequence ID" value="GAA4772218.1"/>
    <property type="molecule type" value="Genomic_DNA"/>
</dbReference>
<dbReference type="PANTHER" id="PTHR12526">
    <property type="entry name" value="GLYCOSYLTRANSFERASE"/>
    <property type="match status" value="1"/>
</dbReference>
<organism evidence="2 3">
    <name type="scientific">Flavobacterium hankyongi</name>
    <dbReference type="NCBI Taxonomy" id="1176532"/>
    <lineage>
        <taxon>Bacteria</taxon>
        <taxon>Pseudomonadati</taxon>
        <taxon>Bacteroidota</taxon>
        <taxon>Flavobacteriia</taxon>
        <taxon>Flavobacteriales</taxon>
        <taxon>Flavobacteriaceae</taxon>
        <taxon>Flavobacterium</taxon>
    </lineage>
</organism>
<sequence length="378" mass="42669">MKLLVVSAAPLIPSNNGWMAYGPYVKEMAIWAKHTDTIQFCCPVWETDRGLLVTQIPFETVSPVVLKDFNVTSIKAVLHTIIAAVLNLWLIVRAMRKADHIHLRCPGNIGLLGCVAQIFFPNTPKTAKYAGNWDPKAKQPLSYRIQKWILSNTFLTRNMKVLVYGEWEGSSKNIKPFFTASYTEGDKEDVSLRKIILQDRAVIRFLFVGTLSEGKRPLYAIKLVESLHASGYNVHLDLYGDGQQRKLLETYIAANNLTDFIVLKGNQLVKTVKKAYQESHFLLLPSKSEGWPKVVAEAMFWGCVPLSTEISCVPYMLGHGNRGGILTLNLEKDSKAVITLLSNEKSYQKTSMEASDWSRKYTIDYFESEIAKLVNSKR</sequence>
<evidence type="ECO:0000259" key="1">
    <source>
        <dbReference type="Pfam" id="PF00534"/>
    </source>
</evidence>
<dbReference type="InterPro" id="IPR001296">
    <property type="entry name" value="Glyco_trans_1"/>
</dbReference>
<dbReference type="PANTHER" id="PTHR12526:SF630">
    <property type="entry name" value="GLYCOSYLTRANSFERASE"/>
    <property type="match status" value="1"/>
</dbReference>
<dbReference type="RefSeq" id="WP_264544682.1">
    <property type="nucleotide sequence ID" value="NZ_BAABIP010000018.1"/>
</dbReference>
<evidence type="ECO:0000313" key="3">
    <source>
        <dbReference type="Proteomes" id="UP001500141"/>
    </source>
</evidence>
<dbReference type="Pfam" id="PF00534">
    <property type="entry name" value="Glycos_transf_1"/>
    <property type="match status" value="1"/>
</dbReference>
<name>A0ABP9A1P5_9FLAO</name>
<accession>A0ABP9A1P5</accession>
<proteinExistence type="predicted"/>
<feature type="domain" description="Glycosyl transferase family 1" evidence="1">
    <location>
        <begin position="204"/>
        <end position="354"/>
    </location>
</feature>
<dbReference type="Gene3D" id="3.40.50.2000">
    <property type="entry name" value="Glycogen Phosphorylase B"/>
    <property type="match status" value="1"/>
</dbReference>
<gene>
    <name evidence="2" type="ORF">GCM10023230_23270</name>
</gene>
<dbReference type="Proteomes" id="UP001500141">
    <property type="component" value="Unassembled WGS sequence"/>
</dbReference>
<comment type="caution">
    <text evidence="2">The sequence shown here is derived from an EMBL/GenBank/DDBJ whole genome shotgun (WGS) entry which is preliminary data.</text>
</comment>
<reference evidence="3" key="1">
    <citation type="journal article" date="2019" name="Int. J. Syst. Evol. Microbiol.">
        <title>The Global Catalogue of Microorganisms (GCM) 10K type strain sequencing project: providing services to taxonomists for standard genome sequencing and annotation.</title>
        <authorList>
            <consortium name="The Broad Institute Genomics Platform"/>
            <consortium name="The Broad Institute Genome Sequencing Center for Infectious Disease"/>
            <person name="Wu L."/>
            <person name="Ma J."/>
        </authorList>
    </citation>
    <scope>NUCLEOTIDE SEQUENCE [LARGE SCALE GENOMIC DNA]</scope>
    <source>
        <strain evidence="3">JCM 18198</strain>
    </source>
</reference>